<reference evidence="2 3" key="1">
    <citation type="submission" date="2014-02" db="EMBL/GenBank/DDBJ databases">
        <title>The small core and large imbalanced accessory genome model reveals a collaborative survival strategy of Sorangium cellulosum strains in nature.</title>
        <authorList>
            <person name="Han K."/>
            <person name="Peng R."/>
            <person name="Blom J."/>
            <person name="Li Y.-Z."/>
        </authorList>
    </citation>
    <scope>NUCLEOTIDE SEQUENCE [LARGE SCALE GENOMIC DNA]</scope>
    <source>
        <strain evidence="2 3">So0157-25</strain>
    </source>
</reference>
<dbReference type="Proteomes" id="UP000075420">
    <property type="component" value="Unassembled WGS sequence"/>
</dbReference>
<organism evidence="2 3">
    <name type="scientific">Sorangium cellulosum</name>
    <name type="common">Polyangium cellulosum</name>
    <dbReference type="NCBI Taxonomy" id="56"/>
    <lineage>
        <taxon>Bacteria</taxon>
        <taxon>Pseudomonadati</taxon>
        <taxon>Myxococcota</taxon>
        <taxon>Polyangia</taxon>
        <taxon>Polyangiales</taxon>
        <taxon>Polyangiaceae</taxon>
        <taxon>Sorangium</taxon>
    </lineage>
</organism>
<name>A0A150P8S4_SORCE</name>
<evidence type="ECO:0000256" key="1">
    <source>
        <dbReference type="SAM" id="SignalP"/>
    </source>
</evidence>
<feature type="signal peptide" evidence="1">
    <location>
        <begin position="1"/>
        <end position="32"/>
    </location>
</feature>
<proteinExistence type="predicted"/>
<feature type="chain" id="PRO_5007565344" description="Secreted protein" evidence="1">
    <location>
        <begin position="33"/>
        <end position="322"/>
    </location>
</feature>
<protein>
    <recommendedName>
        <fullName evidence="4">Secreted protein</fullName>
    </recommendedName>
</protein>
<comment type="caution">
    <text evidence="2">The sequence shown here is derived from an EMBL/GenBank/DDBJ whole genome shotgun (WGS) entry which is preliminary data.</text>
</comment>
<sequence length="322" mass="33359">MVISSWFMRHAPRAVLMGAAVGLLSTPGSATAHEASAAAHEAIAPAQEAIAPPWDESESREDIAQRRERAALLAPRFQDAIRLHSSGKALPILFSGIGAVTLAGPIAAEDGDTPTRIAWATGSTALLAGGIAALAAPETYRLQILGTAGLLSQGSLWLGFALHDSRTLSRMTPIALSAGYYVSGALSGLNLALSDYTPVSRLRADHALVATPAWRARLTGAQVAGIERDLLGTAPAIPNWAIYLPLALGGVAAAAPVLDSELPTEQRLTGVTLGLLTAMWSLAMMDVDHPAQAYQRDLRRAGLSLAPSGPEGTAGLTVSGKF</sequence>
<dbReference type="AlphaFoldDB" id="A0A150P8S4"/>
<evidence type="ECO:0000313" key="3">
    <source>
        <dbReference type="Proteomes" id="UP000075420"/>
    </source>
</evidence>
<evidence type="ECO:0008006" key="4">
    <source>
        <dbReference type="Google" id="ProtNLM"/>
    </source>
</evidence>
<accession>A0A150P8S4</accession>
<dbReference type="EMBL" id="JELY01002621">
    <property type="protein sequence ID" value="KYF52026.1"/>
    <property type="molecule type" value="Genomic_DNA"/>
</dbReference>
<keyword evidence="1" id="KW-0732">Signal</keyword>
<gene>
    <name evidence="2" type="ORF">BE08_44830</name>
</gene>
<evidence type="ECO:0000313" key="2">
    <source>
        <dbReference type="EMBL" id="KYF52026.1"/>
    </source>
</evidence>